<organism evidence="4 5">
    <name type="scientific">Streptosporangium oxazolinicum</name>
    <dbReference type="NCBI Taxonomy" id="909287"/>
    <lineage>
        <taxon>Bacteria</taxon>
        <taxon>Bacillati</taxon>
        <taxon>Actinomycetota</taxon>
        <taxon>Actinomycetes</taxon>
        <taxon>Streptosporangiales</taxon>
        <taxon>Streptosporangiaceae</taxon>
        <taxon>Streptosporangium</taxon>
    </lineage>
</organism>
<comment type="caution">
    <text evidence="4">The sequence shown here is derived from an EMBL/GenBank/DDBJ whole genome shotgun (WGS) entry which is preliminary data.</text>
</comment>
<dbReference type="InterPro" id="IPR009057">
    <property type="entry name" value="Homeodomain-like_sf"/>
</dbReference>
<feature type="domain" description="HTH tetR-type" evidence="3">
    <location>
        <begin position="13"/>
        <end position="73"/>
    </location>
</feature>
<dbReference type="PROSITE" id="PS50977">
    <property type="entry name" value="HTH_TETR_2"/>
    <property type="match status" value="1"/>
</dbReference>
<evidence type="ECO:0000256" key="2">
    <source>
        <dbReference type="PROSITE-ProRule" id="PRU00335"/>
    </source>
</evidence>
<evidence type="ECO:0000313" key="4">
    <source>
        <dbReference type="EMBL" id="GAA4192098.1"/>
    </source>
</evidence>
<protein>
    <submittedName>
        <fullName evidence="4">TetR family transcriptional regulator</fullName>
    </submittedName>
</protein>
<gene>
    <name evidence="4" type="ORF">GCM10022252_32970</name>
</gene>
<dbReference type="Pfam" id="PF00440">
    <property type="entry name" value="TetR_N"/>
    <property type="match status" value="1"/>
</dbReference>
<keyword evidence="1 2" id="KW-0238">DNA-binding</keyword>
<dbReference type="PRINTS" id="PR00455">
    <property type="entry name" value="HTHTETR"/>
</dbReference>
<dbReference type="EMBL" id="BAABAQ010000005">
    <property type="protein sequence ID" value="GAA4192098.1"/>
    <property type="molecule type" value="Genomic_DNA"/>
</dbReference>
<dbReference type="Gene3D" id="1.10.357.10">
    <property type="entry name" value="Tetracycline Repressor, domain 2"/>
    <property type="match status" value="1"/>
</dbReference>
<dbReference type="PANTHER" id="PTHR30328:SF54">
    <property type="entry name" value="HTH-TYPE TRANSCRIPTIONAL REPRESSOR SCO4008"/>
    <property type="match status" value="1"/>
</dbReference>
<evidence type="ECO:0000259" key="3">
    <source>
        <dbReference type="PROSITE" id="PS50977"/>
    </source>
</evidence>
<dbReference type="InterPro" id="IPR001647">
    <property type="entry name" value="HTH_TetR"/>
</dbReference>
<dbReference type="SUPFAM" id="SSF48498">
    <property type="entry name" value="Tetracyclin repressor-like, C-terminal domain"/>
    <property type="match status" value="1"/>
</dbReference>
<sequence length="193" mass="21099">MDKLARIMSRNSEDTRRRILEAGTAEFAAHGIAGARVARIAAAAGCNKQLIYAYFTNKEGLYDAVYDAMVTHTVESVPMDPLDLPGYAGSLFDHHRRHPEFARLTLWFQLERDPRAGPTPAGLRSVGAKLEAIRDAQDAGAVSTRYAPEELLLMILRLSSMAGPGSGEAAYPGRSPEDFRRLLVRAVSQLTGE</sequence>
<keyword evidence="5" id="KW-1185">Reference proteome</keyword>
<dbReference type="Pfam" id="PF17926">
    <property type="entry name" value="TetR_C_21"/>
    <property type="match status" value="1"/>
</dbReference>
<dbReference type="SUPFAM" id="SSF46689">
    <property type="entry name" value="Homeodomain-like"/>
    <property type="match status" value="1"/>
</dbReference>
<dbReference type="PANTHER" id="PTHR30328">
    <property type="entry name" value="TRANSCRIPTIONAL REPRESSOR"/>
    <property type="match status" value="1"/>
</dbReference>
<evidence type="ECO:0000313" key="5">
    <source>
        <dbReference type="Proteomes" id="UP001501251"/>
    </source>
</evidence>
<accession>A0ABP8AW98</accession>
<reference evidence="5" key="1">
    <citation type="journal article" date="2019" name="Int. J. Syst. Evol. Microbiol.">
        <title>The Global Catalogue of Microorganisms (GCM) 10K type strain sequencing project: providing services to taxonomists for standard genome sequencing and annotation.</title>
        <authorList>
            <consortium name="The Broad Institute Genomics Platform"/>
            <consortium name="The Broad Institute Genome Sequencing Center for Infectious Disease"/>
            <person name="Wu L."/>
            <person name="Ma J."/>
        </authorList>
    </citation>
    <scope>NUCLEOTIDE SEQUENCE [LARGE SCALE GENOMIC DNA]</scope>
    <source>
        <strain evidence="5">JCM 17388</strain>
    </source>
</reference>
<name>A0ABP8AW98_9ACTN</name>
<dbReference type="InterPro" id="IPR050109">
    <property type="entry name" value="HTH-type_TetR-like_transc_reg"/>
</dbReference>
<feature type="DNA-binding region" description="H-T-H motif" evidence="2">
    <location>
        <begin position="36"/>
        <end position="55"/>
    </location>
</feature>
<evidence type="ECO:0000256" key="1">
    <source>
        <dbReference type="ARBA" id="ARBA00023125"/>
    </source>
</evidence>
<dbReference type="InterPro" id="IPR036271">
    <property type="entry name" value="Tet_transcr_reg_TetR-rel_C_sf"/>
</dbReference>
<dbReference type="Proteomes" id="UP001501251">
    <property type="component" value="Unassembled WGS sequence"/>
</dbReference>
<proteinExistence type="predicted"/>
<dbReference type="InterPro" id="IPR041467">
    <property type="entry name" value="Sco4008_C"/>
</dbReference>